<dbReference type="InterPro" id="IPR011644">
    <property type="entry name" value="Heme_NO-bd"/>
</dbReference>
<keyword evidence="6" id="KW-0456">Lyase</keyword>
<dbReference type="SMART" id="SM00044">
    <property type="entry name" value="CYCc"/>
    <property type="match status" value="2"/>
</dbReference>
<organism evidence="9 10">
    <name type="scientific">Tenebrio molitor</name>
    <name type="common">Yellow mealworm beetle</name>
    <dbReference type="NCBI Taxonomy" id="7067"/>
    <lineage>
        <taxon>Eukaryota</taxon>
        <taxon>Metazoa</taxon>
        <taxon>Ecdysozoa</taxon>
        <taxon>Arthropoda</taxon>
        <taxon>Hexapoda</taxon>
        <taxon>Insecta</taxon>
        <taxon>Pterygota</taxon>
        <taxon>Neoptera</taxon>
        <taxon>Endopterygota</taxon>
        <taxon>Coleoptera</taxon>
        <taxon>Polyphaga</taxon>
        <taxon>Cucujiformia</taxon>
        <taxon>Tenebrionidae</taxon>
        <taxon>Tenebrio</taxon>
    </lineage>
</organism>
<evidence type="ECO:0000313" key="9">
    <source>
        <dbReference type="EMBL" id="KAH0809725.1"/>
    </source>
</evidence>
<dbReference type="Gene3D" id="3.90.1520.10">
    <property type="entry name" value="H-NOX domain"/>
    <property type="match status" value="2"/>
</dbReference>
<dbReference type="GO" id="GO:0008074">
    <property type="term" value="C:guanylate cyclase complex, soluble"/>
    <property type="evidence" value="ECO:0007669"/>
    <property type="project" value="TreeGrafter"/>
</dbReference>
<sequence length="1232" mass="138827">MYGMLLESVQHFVRLEYGEEVWQKALQMSECKHTVFNTHQVYPDHIMGSLASVLAQITSQSYESFMNFFGKCFVRFFSNYGYDLTIKATGRFFTDFLESVDNIHIQFTLSYPKMKSPSMYVTEVDENGCVLVYRSGRQGFTHYVMGQLCQIAGDIFNLKLETTVLSQENVTIGTRNIVIVHFRLNFDNSQYVLTKKAETAAHLETRQLAPFSCTVLLELFPFAILFTSMMEIVGCGEKLTQVAGGENKLLKQLVTKFFRLRRPKGITFNWKNIINLKSVMFEVELLRGELVPKSEICGSSTSGNTLTDKTDAREIEIDGKSISPYALRRDSQPGLKNILLKGQMRYLEDINAMIYLCSPVALCLPWLLTLFADRVNDINELPDQGIYLNDLNPHGLGKEMVLAGWQHNSKLGLVFDKAEQRATELENNHNLLDQWKCRGDDLLYSMIPKSVADRLRTGKSPLSTCESFDAVTIMFSELVGFNSSTVQDAMELVSTMNAVFSCFDSLMDKFDVYKVETVGQIYMAVSGAPEKTPTHAQNVCDVSVCMMQHVKRLKIPSGTKVDIRIGIHSGPVVAGIVGIKVPRYCFFGDTVNTASRMQSTSSPGMVHISRQTKDHLPKDRYVVENRGLIKLKVSAVAKLIRIDMYGMLLESVQHFVQLEYGEDIWQRVLEHANCKYISFETHKVYSDNIMASLAAACAEITTASYDSFMNFFGRCFVRYFSTLGYDVTVKATGRFFTDFLQSVDNIHAQFCFTYPKMKSPSIYLTDIDSNGCVLVYRSARQGFTQYVMGQLQQIAKDFYNLKLKVTVLDKASSASATKSTVIVTYRLDFDNKPYMQYKAKKKTFNEITRLTPFPCSLLLEFFPFGVIINPNMNLIGVGEKLAEIWRGKDFLNKPVSSFFKLRRPKGIVFSWKNTRNLEAVMFELECDRGTNDDSRAGGEDSNRLSSPSSELKNILLKGQMKYIKDVNALIFLCSPVLEIMFDKEAQRSDELEKSYELLDTWKRRGDDLLYSMIPKTVADRLRTGNSPLSTCESFEAVTILFCELVGLSSETVKDAMQVVSTMNTVFSCFDSLMDKFGVYKKHFKQVETVGQIYMAVSGAPERTRQHAHNIAALSLQMLEQVSAIQGADGAQVNIRIGIHSGPAVAGVVGIKVPRYCFFGDTVNTASRMQSTSSVNILVAVKCDFNSVSFQPGMINISADTMNLLPTGQYVIKNRGVVHVKGKGEMETFWLFN</sequence>
<dbReference type="PANTHER" id="PTHR45655">
    <property type="entry name" value="GUANYLATE CYCLASE SOLUBLE SUBUNIT BETA-2"/>
    <property type="match status" value="1"/>
</dbReference>
<evidence type="ECO:0000256" key="3">
    <source>
        <dbReference type="ARBA" id="ARBA00022490"/>
    </source>
</evidence>
<evidence type="ECO:0000313" key="10">
    <source>
        <dbReference type="Proteomes" id="UP000719412"/>
    </source>
</evidence>
<dbReference type="InterPro" id="IPR024096">
    <property type="entry name" value="NO_sig/Golgi_transp_ligand-bd"/>
</dbReference>
<keyword evidence="5" id="KW-0342">GTP-binding</keyword>
<comment type="subcellular location">
    <subcellularLocation>
        <location evidence="1">Cytoplasm</location>
    </subcellularLocation>
</comment>
<evidence type="ECO:0000256" key="1">
    <source>
        <dbReference type="ARBA" id="ARBA00004496"/>
    </source>
</evidence>
<dbReference type="Gene3D" id="3.30.450.260">
    <property type="entry name" value="Haem NO binding associated domain"/>
    <property type="match status" value="2"/>
</dbReference>
<feature type="domain" description="Guanylate cyclase" evidence="8">
    <location>
        <begin position="472"/>
        <end position="598"/>
    </location>
</feature>
<dbReference type="AlphaFoldDB" id="A0A8J6H0X4"/>
<evidence type="ECO:0000259" key="8">
    <source>
        <dbReference type="PROSITE" id="PS50125"/>
    </source>
</evidence>
<name>A0A8J6H0X4_TENMO</name>
<dbReference type="CDD" id="cd07302">
    <property type="entry name" value="CHD"/>
    <property type="match status" value="2"/>
</dbReference>
<reference evidence="9" key="2">
    <citation type="submission" date="2021-08" db="EMBL/GenBank/DDBJ databases">
        <authorList>
            <person name="Eriksson T."/>
        </authorList>
    </citation>
    <scope>NUCLEOTIDE SEQUENCE</scope>
    <source>
        <strain evidence="9">Stoneville</strain>
        <tissue evidence="9">Whole head</tissue>
    </source>
</reference>
<gene>
    <name evidence="9" type="ORF">GEV33_013067</name>
</gene>
<dbReference type="InterPro" id="IPR011645">
    <property type="entry name" value="HNOB_dom_associated"/>
</dbReference>
<dbReference type="GO" id="GO:0004383">
    <property type="term" value="F:guanylate cyclase activity"/>
    <property type="evidence" value="ECO:0007669"/>
    <property type="project" value="UniProtKB-EC"/>
</dbReference>
<dbReference type="Pfam" id="PF00211">
    <property type="entry name" value="Guanylate_cyc"/>
    <property type="match status" value="2"/>
</dbReference>
<dbReference type="InterPro" id="IPR029787">
    <property type="entry name" value="Nucleotide_cyclase"/>
</dbReference>
<evidence type="ECO:0000256" key="7">
    <source>
        <dbReference type="ARBA" id="ARBA00023293"/>
    </source>
</evidence>
<feature type="domain" description="Guanylate cyclase" evidence="8">
    <location>
        <begin position="1038"/>
        <end position="1169"/>
    </location>
</feature>
<dbReference type="GO" id="GO:0005525">
    <property type="term" value="F:GTP binding"/>
    <property type="evidence" value="ECO:0007669"/>
    <property type="project" value="UniProtKB-KW"/>
</dbReference>
<dbReference type="InterPro" id="IPR042463">
    <property type="entry name" value="HNOB_dom_associated_sf"/>
</dbReference>
<dbReference type="GO" id="GO:0020037">
    <property type="term" value="F:heme binding"/>
    <property type="evidence" value="ECO:0007669"/>
    <property type="project" value="InterPro"/>
</dbReference>
<dbReference type="InterPro" id="IPR038158">
    <property type="entry name" value="H-NOX_domain_sf"/>
</dbReference>
<evidence type="ECO:0000256" key="2">
    <source>
        <dbReference type="ARBA" id="ARBA00012202"/>
    </source>
</evidence>
<evidence type="ECO:0000256" key="4">
    <source>
        <dbReference type="ARBA" id="ARBA00022741"/>
    </source>
</evidence>
<protein>
    <recommendedName>
        <fullName evidence="2">guanylate cyclase</fullName>
        <ecNumber evidence="2">4.6.1.2</ecNumber>
    </recommendedName>
</protein>
<dbReference type="Proteomes" id="UP000719412">
    <property type="component" value="Unassembled WGS sequence"/>
</dbReference>
<keyword evidence="3" id="KW-0963">Cytoplasm</keyword>
<dbReference type="EMBL" id="JABDTM020027958">
    <property type="protein sequence ID" value="KAH0809725.1"/>
    <property type="molecule type" value="Genomic_DNA"/>
</dbReference>
<accession>A0A8J6H0X4</accession>
<dbReference type="PROSITE" id="PS50125">
    <property type="entry name" value="GUANYLATE_CYCLASE_2"/>
    <property type="match status" value="2"/>
</dbReference>
<dbReference type="PANTHER" id="PTHR45655:SF5">
    <property type="entry name" value="SOLUBLE GUANYLATE CYCLASE 89DA-RELATED"/>
    <property type="match status" value="1"/>
</dbReference>
<dbReference type="Gene3D" id="3.30.70.1230">
    <property type="entry name" value="Nucleotide cyclase"/>
    <property type="match status" value="2"/>
</dbReference>
<dbReference type="Pfam" id="PF07701">
    <property type="entry name" value="HNOBA"/>
    <property type="match status" value="2"/>
</dbReference>
<keyword evidence="10" id="KW-1185">Reference proteome</keyword>
<dbReference type="SUPFAM" id="SSF55073">
    <property type="entry name" value="Nucleotide cyclase"/>
    <property type="match status" value="2"/>
</dbReference>
<comment type="caution">
    <text evidence="9">The sequence shown here is derived from an EMBL/GenBank/DDBJ whole genome shotgun (WGS) entry which is preliminary data.</text>
</comment>
<evidence type="ECO:0000256" key="6">
    <source>
        <dbReference type="ARBA" id="ARBA00023239"/>
    </source>
</evidence>
<reference evidence="9" key="1">
    <citation type="journal article" date="2020" name="J Insects Food Feed">
        <title>The yellow mealworm (Tenebrio molitor) genome: a resource for the emerging insects as food and feed industry.</title>
        <authorList>
            <person name="Eriksson T."/>
            <person name="Andere A."/>
            <person name="Kelstrup H."/>
            <person name="Emery V."/>
            <person name="Picard C."/>
        </authorList>
    </citation>
    <scope>NUCLEOTIDE SEQUENCE</scope>
    <source>
        <strain evidence="9">Stoneville</strain>
        <tissue evidence="9">Whole head</tissue>
    </source>
</reference>
<proteinExistence type="predicted"/>
<dbReference type="SUPFAM" id="SSF111126">
    <property type="entry name" value="Ligand-binding domain in the NO signalling and Golgi transport"/>
    <property type="match status" value="2"/>
</dbReference>
<dbReference type="EC" id="4.6.1.2" evidence="2"/>
<dbReference type="InterPro" id="IPR001054">
    <property type="entry name" value="A/G_cyclase"/>
</dbReference>
<dbReference type="GO" id="GO:0019934">
    <property type="term" value="P:cGMP-mediated signaling"/>
    <property type="evidence" value="ECO:0007669"/>
    <property type="project" value="TreeGrafter"/>
</dbReference>
<evidence type="ECO:0000256" key="5">
    <source>
        <dbReference type="ARBA" id="ARBA00023134"/>
    </source>
</evidence>
<dbReference type="GO" id="GO:0070482">
    <property type="term" value="P:response to oxygen levels"/>
    <property type="evidence" value="ECO:0007669"/>
    <property type="project" value="TreeGrafter"/>
</dbReference>
<dbReference type="Gene3D" id="6.10.250.780">
    <property type="match status" value="1"/>
</dbReference>
<dbReference type="Pfam" id="PF07700">
    <property type="entry name" value="HNOB"/>
    <property type="match status" value="2"/>
</dbReference>
<keyword evidence="7" id="KW-0141">cGMP biosynthesis</keyword>
<keyword evidence="4" id="KW-0547">Nucleotide-binding</keyword>